<keyword evidence="2 7" id="KW-0255">Endonuclease</keyword>
<evidence type="ECO:0000256" key="6">
    <source>
        <dbReference type="ARBA" id="ARBA00029466"/>
    </source>
</evidence>
<accession>A0A7Y6ISY5</accession>
<keyword evidence="8" id="KW-1185">Reference proteome</keyword>
<comment type="caution">
    <text evidence="7">The sequence shown here is derived from an EMBL/GenBank/DDBJ whole genome shotgun (WGS) entry which is preliminary data.</text>
</comment>
<dbReference type="GO" id="GO:0004519">
    <property type="term" value="F:endonuclease activity"/>
    <property type="evidence" value="ECO:0007669"/>
    <property type="project" value="UniProtKB-KW"/>
</dbReference>
<evidence type="ECO:0000256" key="5">
    <source>
        <dbReference type="ARBA" id="ARBA00023204"/>
    </source>
</evidence>
<dbReference type="Pfam" id="PF03852">
    <property type="entry name" value="Vsr"/>
    <property type="match status" value="1"/>
</dbReference>
<dbReference type="Proteomes" id="UP000546126">
    <property type="component" value="Unassembled WGS sequence"/>
</dbReference>
<proteinExistence type="inferred from homology"/>
<dbReference type="SUPFAM" id="SSF52980">
    <property type="entry name" value="Restriction endonuclease-like"/>
    <property type="match status" value="1"/>
</dbReference>
<comment type="similarity">
    <text evidence="6">Belongs to the Vsr family.</text>
</comment>
<dbReference type="InterPro" id="IPR011335">
    <property type="entry name" value="Restrct_endonuc-II-like"/>
</dbReference>
<evidence type="ECO:0000256" key="2">
    <source>
        <dbReference type="ARBA" id="ARBA00022759"/>
    </source>
</evidence>
<keyword evidence="3" id="KW-0227">DNA damage</keyword>
<dbReference type="CDD" id="cd00221">
    <property type="entry name" value="Vsr"/>
    <property type="match status" value="1"/>
</dbReference>
<sequence>MSRQRSRNTQVEVLLRKELHRAGLRFRVHRRPVSDLRREADVVFGPARVAVFVDGCYWHGCPEHATWPKTNADFWREKINRNRERDRDTDQKLTDVGWMPIRVWEHEDPTEAAKSIVAVVRERRHLFGT</sequence>
<gene>
    <name evidence="7" type="ORF">HT134_24565</name>
</gene>
<protein>
    <submittedName>
        <fullName evidence="7">Very short patch repair endonuclease</fullName>
    </submittedName>
</protein>
<keyword evidence="4" id="KW-0378">Hydrolase</keyword>
<evidence type="ECO:0000256" key="1">
    <source>
        <dbReference type="ARBA" id="ARBA00022722"/>
    </source>
</evidence>
<dbReference type="EMBL" id="JABWGO010000006">
    <property type="protein sequence ID" value="NUW43283.1"/>
    <property type="molecule type" value="Genomic_DNA"/>
</dbReference>
<dbReference type="GO" id="GO:0016787">
    <property type="term" value="F:hydrolase activity"/>
    <property type="evidence" value="ECO:0007669"/>
    <property type="project" value="UniProtKB-KW"/>
</dbReference>
<organism evidence="7 8">
    <name type="scientific">Nonomuraea rhodomycinica</name>
    <dbReference type="NCBI Taxonomy" id="1712872"/>
    <lineage>
        <taxon>Bacteria</taxon>
        <taxon>Bacillati</taxon>
        <taxon>Actinomycetota</taxon>
        <taxon>Actinomycetes</taxon>
        <taxon>Streptosporangiales</taxon>
        <taxon>Streptosporangiaceae</taxon>
        <taxon>Nonomuraea</taxon>
    </lineage>
</organism>
<keyword evidence="5" id="KW-0234">DNA repair</keyword>
<evidence type="ECO:0000256" key="4">
    <source>
        <dbReference type="ARBA" id="ARBA00022801"/>
    </source>
</evidence>
<evidence type="ECO:0000256" key="3">
    <source>
        <dbReference type="ARBA" id="ARBA00022763"/>
    </source>
</evidence>
<name>A0A7Y6ISY5_9ACTN</name>
<evidence type="ECO:0000313" key="8">
    <source>
        <dbReference type="Proteomes" id="UP000546126"/>
    </source>
</evidence>
<dbReference type="NCBIfam" id="TIGR00632">
    <property type="entry name" value="vsr"/>
    <property type="match status" value="1"/>
</dbReference>
<dbReference type="GO" id="GO:0006298">
    <property type="term" value="P:mismatch repair"/>
    <property type="evidence" value="ECO:0007669"/>
    <property type="project" value="InterPro"/>
</dbReference>
<keyword evidence="1" id="KW-0540">Nuclease</keyword>
<dbReference type="InterPro" id="IPR004603">
    <property type="entry name" value="DNA_mismatch_endonuc_vsr"/>
</dbReference>
<evidence type="ECO:0000313" key="7">
    <source>
        <dbReference type="EMBL" id="NUW43283.1"/>
    </source>
</evidence>
<reference evidence="7 8" key="1">
    <citation type="submission" date="2020-06" db="EMBL/GenBank/DDBJ databases">
        <authorList>
            <person name="Chanama M."/>
        </authorList>
    </citation>
    <scope>NUCLEOTIDE SEQUENCE [LARGE SCALE GENOMIC DNA]</scope>
    <source>
        <strain evidence="7 8">TBRC6557</strain>
    </source>
</reference>
<dbReference type="Gene3D" id="3.40.960.10">
    <property type="entry name" value="VSR Endonuclease"/>
    <property type="match status" value="1"/>
</dbReference>
<dbReference type="AlphaFoldDB" id="A0A7Y6ISY5"/>